<evidence type="ECO:0000259" key="4">
    <source>
        <dbReference type="PROSITE" id="PS50173"/>
    </source>
</evidence>
<gene>
    <name evidence="5" type="ORF">JMN37_02305</name>
</gene>
<dbReference type="SUPFAM" id="SSF56672">
    <property type="entry name" value="DNA/RNA polymerases"/>
    <property type="match status" value="1"/>
</dbReference>
<dbReference type="PROSITE" id="PS50173">
    <property type="entry name" value="UMUC"/>
    <property type="match status" value="1"/>
</dbReference>
<reference evidence="5 6" key="1">
    <citation type="submission" date="2021-01" db="EMBL/GenBank/DDBJ databases">
        <title>Identification and Characterization of Corynebacterium sp.</title>
        <authorList>
            <person name="Luo Q."/>
            <person name="Qu P."/>
            <person name="Chen Q."/>
        </authorList>
    </citation>
    <scope>NUCLEOTIDE SEQUENCE [LARGE SCALE GENOMIC DNA]</scope>
    <source>
        <strain evidence="5 6">MC-18</strain>
    </source>
</reference>
<accession>A0AAW5HWB6</accession>
<dbReference type="GO" id="GO:0006281">
    <property type="term" value="P:DNA repair"/>
    <property type="evidence" value="ECO:0007669"/>
    <property type="project" value="InterPro"/>
</dbReference>
<evidence type="ECO:0000256" key="3">
    <source>
        <dbReference type="ARBA" id="ARBA00025589"/>
    </source>
</evidence>
<dbReference type="PANTHER" id="PTHR35369">
    <property type="entry name" value="BLR3025 PROTEIN-RELATED"/>
    <property type="match status" value="1"/>
</dbReference>
<dbReference type="Gene3D" id="1.10.150.20">
    <property type="entry name" value="5' to 3' exonuclease, C-terminal subdomain"/>
    <property type="match status" value="1"/>
</dbReference>
<dbReference type="EMBL" id="JAEUWV010000002">
    <property type="protein sequence ID" value="MCO6393822.1"/>
    <property type="molecule type" value="Genomic_DNA"/>
</dbReference>
<protein>
    <submittedName>
        <fullName evidence="5">DNA polymerase Y family protein</fullName>
    </submittedName>
</protein>
<dbReference type="PANTHER" id="PTHR35369:SF2">
    <property type="entry name" value="BLR3025 PROTEIN"/>
    <property type="match status" value="1"/>
</dbReference>
<feature type="domain" description="UmuC" evidence="4">
    <location>
        <begin position="22"/>
        <end position="150"/>
    </location>
</feature>
<dbReference type="AlphaFoldDB" id="A0AAW5HWB6"/>
<dbReference type="InterPro" id="IPR043128">
    <property type="entry name" value="Rev_trsase/Diguanyl_cyclase"/>
</dbReference>
<keyword evidence="6" id="KW-1185">Reference proteome</keyword>
<dbReference type="RefSeq" id="WP_252930964.1">
    <property type="nucleotide sequence ID" value="NZ_JAEUWV010000002.1"/>
</dbReference>
<dbReference type="Gene3D" id="3.30.70.270">
    <property type="match status" value="1"/>
</dbReference>
<comment type="caution">
    <text evidence="5">The sequence shown here is derived from an EMBL/GenBank/DDBJ whole genome shotgun (WGS) entry which is preliminary data.</text>
</comment>
<organism evidence="5 6">
    <name type="scientific">Corynebacterium lipophilum</name>
    <dbReference type="NCBI Taxonomy" id="2804918"/>
    <lineage>
        <taxon>Bacteria</taxon>
        <taxon>Bacillati</taxon>
        <taxon>Actinomycetota</taxon>
        <taxon>Actinomycetes</taxon>
        <taxon>Mycobacteriales</taxon>
        <taxon>Corynebacteriaceae</taxon>
        <taxon>Corynebacterium</taxon>
    </lineage>
</organism>
<evidence type="ECO:0000256" key="1">
    <source>
        <dbReference type="ARBA" id="ARBA00010945"/>
    </source>
</evidence>
<dbReference type="InterPro" id="IPR001126">
    <property type="entry name" value="UmuC"/>
</dbReference>
<dbReference type="InterPro" id="IPR050356">
    <property type="entry name" value="SulA_CellDiv_inhibitor"/>
</dbReference>
<evidence type="ECO:0000313" key="5">
    <source>
        <dbReference type="EMBL" id="MCO6393822.1"/>
    </source>
</evidence>
<sequence length="514" mass="55227">MRVAALWFPDWPVQAAKLEAEDTLEEPIAIAVQHRIKVCSQEARRAGVRRGMRVRNAQAVAPELTVVEDNPERDGRTFSALAGSLDDVAASVEVLRPGLVVADLAAAGKFHGDEDTALEMLLDAAARHGIDVMAGAADEIATAVIATRSSHVVAAGESAQFLAVQPLRVLTAEAALGADPETVRTLGQLGIQTLGQLAQLPSSAVMTRFGVAGIHLHRISSAAPDRRVAPELPVEDFAVEMTPEEPIERVDAAAFAARALAATLHQRLKGAGVHCLRLKISAELVDATRVERVWRTREALTEAGTADRVRWQLDGWLTNGGAGPIASLMLEPLELAQPDMVGELWSDGASDEGARRVIERVQSQLGMEAVLQPVAVGGRGVAERIQLVPYGEVPPQGRGAFVGAVPSPLPARLGGGIEHPSSRVQLLDSADQPILFNAEVLLSGQPTTLVWGKRCYDITAWAGPWPVDEEWWGAHPTRLARLQVLGHDQAVGTGQRGWLLVWHRQRWSVEALYH</sequence>
<evidence type="ECO:0000313" key="6">
    <source>
        <dbReference type="Proteomes" id="UP001205920"/>
    </source>
</evidence>
<comment type="function">
    <text evidence="3">Poorly processive, error-prone DNA polymerase involved in untargeted mutagenesis. Copies undamaged DNA at stalled replication forks, which arise in vivo from mismatched or misaligned primer ends. These misaligned primers can be extended by PolIV. Exhibits no 3'-5' exonuclease (proofreading) activity. May be involved in translesional synthesis, in conjunction with the beta clamp from PolIII.</text>
</comment>
<dbReference type="Pfam" id="PF00817">
    <property type="entry name" value="IMS"/>
    <property type="match status" value="1"/>
</dbReference>
<dbReference type="CDD" id="cd03468">
    <property type="entry name" value="PolY_like"/>
    <property type="match status" value="1"/>
</dbReference>
<keyword evidence="2" id="KW-0227">DNA damage</keyword>
<name>A0AAW5HWB6_9CORY</name>
<dbReference type="Gene3D" id="3.40.1170.60">
    <property type="match status" value="1"/>
</dbReference>
<comment type="similarity">
    <text evidence="1">Belongs to the DNA polymerase type-Y family.</text>
</comment>
<dbReference type="InterPro" id="IPR043502">
    <property type="entry name" value="DNA/RNA_pol_sf"/>
</dbReference>
<dbReference type="Proteomes" id="UP001205920">
    <property type="component" value="Unassembled WGS sequence"/>
</dbReference>
<proteinExistence type="inferred from homology"/>
<evidence type="ECO:0000256" key="2">
    <source>
        <dbReference type="ARBA" id="ARBA00022763"/>
    </source>
</evidence>